<dbReference type="InterPro" id="IPR025591">
    <property type="entry name" value="RloB"/>
</dbReference>
<dbReference type="Proteomes" id="UP000198873">
    <property type="component" value="Unassembled WGS sequence"/>
</dbReference>
<gene>
    <name evidence="1" type="ORF">SAMN05444716_101171</name>
</gene>
<accession>A0A1I6P032</accession>
<protein>
    <submittedName>
        <fullName evidence="1">RloB-like protein</fullName>
    </submittedName>
</protein>
<evidence type="ECO:0000313" key="1">
    <source>
        <dbReference type="EMBL" id="SFS33430.1"/>
    </source>
</evidence>
<proteinExistence type="predicted"/>
<sequence length="122" mass="13855">MDVEAPAPHPDLQQALRLAGDRGIKVALSNPCFELWLLLHFQDVTRYRTSAQAQQMLEEHKGCGYRRDRKHLDYPALRSLHTDACDRAAALRAVTERGHRTNPWTDVDQLVQGLMAERRPGG</sequence>
<keyword evidence="2" id="KW-1185">Reference proteome</keyword>
<dbReference type="Pfam" id="PF13707">
    <property type="entry name" value="RloB"/>
    <property type="match status" value="1"/>
</dbReference>
<name>A0A1I6P032_9ACTN</name>
<reference evidence="2" key="1">
    <citation type="submission" date="2016-10" db="EMBL/GenBank/DDBJ databases">
        <authorList>
            <person name="Varghese N."/>
            <person name="Submissions S."/>
        </authorList>
    </citation>
    <scope>NUCLEOTIDE SEQUENCE [LARGE SCALE GENOMIC DNA]</scope>
    <source>
        <strain evidence="2">CGMCC 4.7047</strain>
    </source>
</reference>
<dbReference type="AlphaFoldDB" id="A0A1I6P032"/>
<dbReference type="EMBL" id="FPAB01000001">
    <property type="protein sequence ID" value="SFS33430.1"/>
    <property type="molecule type" value="Genomic_DNA"/>
</dbReference>
<dbReference type="STRING" id="1176198.SAMN05444716_101171"/>
<evidence type="ECO:0000313" key="2">
    <source>
        <dbReference type="Proteomes" id="UP000198873"/>
    </source>
</evidence>
<organism evidence="1 2">
    <name type="scientific">Streptomyces harbinensis</name>
    <dbReference type="NCBI Taxonomy" id="1176198"/>
    <lineage>
        <taxon>Bacteria</taxon>
        <taxon>Bacillati</taxon>
        <taxon>Actinomycetota</taxon>
        <taxon>Actinomycetes</taxon>
        <taxon>Kitasatosporales</taxon>
        <taxon>Streptomycetaceae</taxon>
        <taxon>Streptomyces</taxon>
    </lineage>
</organism>